<proteinExistence type="predicted"/>
<name>A0ABX8BL95_9ACTN</name>
<reference evidence="1 2" key="1">
    <citation type="submission" date="2021-05" db="EMBL/GenBank/DDBJ databases">
        <title>Direct Submission.</title>
        <authorList>
            <person name="Li K."/>
            <person name="Gao J."/>
        </authorList>
    </citation>
    <scope>NUCLEOTIDE SEQUENCE [LARGE SCALE GENOMIC DNA]</scope>
    <source>
        <strain evidence="1 2">Mg02</strain>
    </source>
</reference>
<dbReference type="RefSeq" id="WP_220563726.1">
    <property type="nucleotide sequence ID" value="NZ_CP074133.1"/>
</dbReference>
<sequence length="205" mass="24132">MAFTPPYDRFSDAEITVDLLDDLAARGPGGLIRVAYREADYAVTHSRHEDWRRPTVVVYGHGDLVSDLVHYRGDLEEIAAALTDHARDETTRWIGQNLHTCRLHKKLRQHLNTLGWYMDRRPRYKTGEDETRYVTDLLTWRNDRRFTLALRSARRRPEDLDVTVDLHYQDRHLTTWTETLTYDTPDPRFTRLLKDQARSAPDTRA</sequence>
<evidence type="ECO:0008006" key="3">
    <source>
        <dbReference type="Google" id="ProtNLM"/>
    </source>
</evidence>
<keyword evidence="2" id="KW-1185">Reference proteome</keyword>
<evidence type="ECO:0000313" key="2">
    <source>
        <dbReference type="Proteomes" id="UP000676079"/>
    </source>
</evidence>
<dbReference type="Proteomes" id="UP000676079">
    <property type="component" value="Chromosome"/>
</dbReference>
<accession>A0ABX8BL95</accession>
<organism evidence="1 2">
    <name type="scientific">Nocardiopsis changdeensis</name>
    <dbReference type="NCBI Taxonomy" id="2831969"/>
    <lineage>
        <taxon>Bacteria</taxon>
        <taxon>Bacillati</taxon>
        <taxon>Actinomycetota</taxon>
        <taxon>Actinomycetes</taxon>
        <taxon>Streptosporangiales</taxon>
        <taxon>Nocardiopsidaceae</taxon>
        <taxon>Nocardiopsis</taxon>
    </lineage>
</organism>
<dbReference type="EMBL" id="CP074133">
    <property type="protein sequence ID" value="QUX22510.1"/>
    <property type="molecule type" value="Genomic_DNA"/>
</dbReference>
<protein>
    <recommendedName>
        <fullName evidence="3">DUF2470 domain-containing protein</fullName>
    </recommendedName>
</protein>
<evidence type="ECO:0000313" key="1">
    <source>
        <dbReference type="EMBL" id="QUX22510.1"/>
    </source>
</evidence>
<gene>
    <name evidence="1" type="ORF">KGD84_30090</name>
</gene>